<reference evidence="1 3" key="1">
    <citation type="submission" date="2013-02" db="EMBL/GenBank/DDBJ databases">
        <title>The Genome Sequence of Enterococcus malodoratus ATCC_43197.</title>
        <authorList>
            <consortium name="The Broad Institute Genome Sequencing Platform"/>
            <consortium name="The Broad Institute Genome Sequencing Center for Infectious Disease"/>
            <person name="Earl A.M."/>
            <person name="Gilmore M.S."/>
            <person name="Lebreton F."/>
            <person name="Walker B."/>
            <person name="Young S.K."/>
            <person name="Zeng Q."/>
            <person name="Gargeya S."/>
            <person name="Fitzgerald M."/>
            <person name="Haas B."/>
            <person name="Abouelleil A."/>
            <person name="Alvarado L."/>
            <person name="Arachchi H.M."/>
            <person name="Berlin A.M."/>
            <person name="Chapman S.B."/>
            <person name="Dewar J."/>
            <person name="Goldberg J."/>
            <person name="Griggs A."/>
            <person name="Gujja S."/>
            <person name="Hansen M."/>
            <person name="Howarth C."/>
            <person name="Imamovic A."/>
            <person name="Larimer J."/>
            <person name="McCowan C."/>
            <person name="Murphy C."/>
            <person name="Neiman D."/>
            <person name="Pearson M."/>
            <person name="Priest M."/>
            <person name="Roberts A."/>
            <person name="Saif S."/>
            <person name="Shea T."/>
            <person name="Sisk P."/>
            <person name="Sykes S."/>
            <person name="Wortman J."/>
            <person name="Nusbaum C."/>
            <person name="Birren B."/>
        </authorList>
    </citation>
    <scope>NUCLEOTIDE SEQUENCE [LARGE SCALE GENOMIC DNA]</scope>
    <source>
        <strain evidence="1 3">ATCC 43197</strain>
    </source>
</reference>
<dbReference type="Proteomes" id="UP000014148">
    <property type="component" value="Unassembled WGS sequence"/>
</dbReference>
<organism evidence="1 3">
    <name type="scientific">Enterococcus malodoratus ATCC 43197</name>
    <dbReference type="NCBI Taxonomy" id="1158601"/>
    <lineage>
        <taxon>Bacteria</taxon>
        <taxon>Bacillati</taxon>
        <taxon>Bacillota</taxon>
        <taxon>Bacilli</taxon>
        <taxon>Lactobacillales</taxon>
        <taxon>Enterococcaceae</taxon>
        <taxon>Enterococcus</taxon>
    </lineage>
</organism>
<dbReference type="Pfam" id="PF16161">
    <property type="entry name" value="DUF4867"/>
    <property type="match status" value="1"/>
</dbReference>
<dbReference type="AlphaFoldDB" id="R2NSA0"/>
<dbReference type="eggNOG" id="ENOG502ZCEZ">
    <property type="taxonomic scope" value="Bacteria"/>
</dbReference>
<proteinExistence type="predicted"/>
<name>R2NSA0_9ENTE</name>
<gene>
    <name evidence="2" type="ORF">I585_02717</name>
    <name evidence="1" type="ORF">UAI_03534</name>
</gene>
<reference evidence="2 4" key="2">
    <citation type="submission" date="2013-03" db="EMBL/GenBank/DDBJ databases">
        <title>The Genome Sequence of Enterococcus malodoratus ATCC_43197 (PacBio/Illumina hybrid assembly).</title>
        <authorList>
            <consortium name="The Broad Institute Genomics Platform"/>
            <consortium name="The Broad Institute Genome Sequencing Center for Infectious Disease"/>
            <person name="Earl A."/>
            <person name="Russ C."/>
            <person name="Gilmore M."/>
            <person name="Surin D."/>
            <person name="Walker B."/>
            <person name="Young S."/>
            <person name="Zeng Q."/>
            <person name="Gargeya S."/>
            <person name="Fitzgerald M."/>
            <person name="Haas B."/>
            <person name="Abouelleil A."/>
            <person name="Allen A.W."/>
            <person name="Alvarado L."/>
            <person name="Arachchi H.M."/>
            <person name="Berlin A.M."/>
            <person name="Chapman S.B."/>
            <person name="Gainer-Dewar J."/>
            <person name="Goldberg J."/>
            <person name="Griggs A."/>
            <person name="Gujja S."/>
            <person name="Hansen M."/>
            <person name="Howarth C."/>
            <person name="Imamovic A."/>
            <person name="Ireland A."/>
            <person name="Larimer J."/>
            <person name="McCowan C."/>
            <person name="Murphy C."/>
            <person name="Pearson M."/>
            <person name="Poon T.W."/>
            <person name="Priest M."/>
            <person name="Roberts A."/>
            <person name="Saif S."/>
            <person name="Shea T."/>
            <person name="Sisk P."/>
            <person name="Sykes S."/>
            <person name="Wortman J."/>
            <person name="Nusbaum C."/>
            <person name="Birren B."/>
        </authorList>
    </citation>
    <scope>NUCLEOTIDE SEQUENCE [LARGE SCALE GENOMIC DNA]</scope>
    <source>
        <strain evidence="2 4">ATCC 43197</strain>
    </source>
</reference>
<evidence type="ECO:0000313" key="1">
    <source>
        <dbReference type="EMBL" id="EOH73858.1"/>
    </source>
</evidence>
<keyword evidence="4" id="KW-1185">Reference proteome</keyword>
<evidence type="ECO:0000313" key="2">
    <source>
        <dbReference type="EMBL" id="EOT67196.1"/>
    </source>
</evidence>
<dbReference type="OrthoDB" id="358393at2"/>
<dbReference type="RefSeq" id="WP_010742326.1">
    <property type="nucleotide sequence ID" value="NZ_KB946251.1"/>
</dbReference>
<sequence>MFYQSVKSDPFLKYGQHLKDTSFHELCDYVSAKVKIPGDGNEYFASQDFIEQHAAIKEIQNRVYGEMEIQAGTCSGHNTMITAVEFHQGSEVIIAMTDCLLKVGKREDISENVYEESKMETFLLKKGEGVELYGTTLHYSPLKLDGTPYSTIVCLLKGTNQAIPEKKESLLVKKKNKFMLVSKEREDKIADGYFPGFIRQETF</sequence>
<evidence type="ECO:0000313" key="4">
    <source>
        <dbReference type="Proteomes" id="UP000014148"/>
    </source>
</evidence>
<evidence type="ECO:0000313" key="3">
    <source>
        <dbReference type="Proteomes" id="UP000013783"/>
    </source>
</evidence>
<dbReference type="Proteomes" id="UP000013783">
    <property type="component" value="Unassembled WGS sequence"/>
</dbReference>
<comment type="caution">
    <text evidence="1">The sequence shown here is derived from an EMBL/GenBank/DDBJ whole genome shotgun (WGS) entry which is preliminary data.</text>
</comment>
<dbReference type="EMBL" id="ASWA01000003">
    <property type="protein sequence ID" value="EOT67196.1"/>
    <property type="molecule type" value="Genomic_DNA"/>
</dbReference>
<accession>R2NSA0</accession>
<protein>
    <recommendedName>
        <fullName evidence="5">DUF4867 domain-containing protein</fullName>
    </recommendedName>
</protein>
<dbReference type="STRING" id="71451.RV07_GL002675"/>
<evidence type="ECO:0008006" key="5">
    <source>
        <dbReference type="Google" id="ProtNLM"/>
    </source>
</evidence>
<dbReference type="InterPro" id="IPR032358">
    <property type="entry name" value="DUF4867"/>
</dbReference>
<dbReference type="EMBL" id="AJAK01000023">
    <property type="protein sequence ID" value="EOH73858.1"/>
    <property type="molecule type" value="Genomic_DNA"/>
</dbReference>
<dbReference type="PATRIC" id="fig|1158601.3.peg.3508"/>